<dbReference type="Proteomes" id="UP000256977">
    <property type="component" value="Unassembled WGS sequence"/>
</dbReference>
<evidence type="ECO:0000313" key="2">
    <source>
        <dbReference type="EMBL" id="RED84118.1"/>
    </source>
</evidence>
<evidence type="ECO:0000313" key="3">
    <source>
        <dbReference type="Proteomes" id="UP000256977"/>
    </source>
</evidence>
<comment type="caution">
    <text evidence="2">The sequence shown here is derived from an EMBL/GenBank/DDBJ whole genome shotgun (WGS) entry which is preliminary data.</text>
</comment>
<dbReference type="GO" id="GO:0016787">
    <property type="term" value="F:hydrolase activity"/>
    <property type="evidence" value="ECO:0007669"/>
    <property type="project" value="UniProtKB-KW"/>
</dbReference>
<reference evidence="2 3" key="1">
    <citation type="submission" date="2018-07" db="EMBL/GenBank/DDBJ databases">
        <title>Genomic Encyclopedia of Type Strains, Phase III (KMG-III): the genomes of soil and plant-associated and newly described type strains.</title>
        <authorList>
            <person name="Whitman W."/>
        </authorList>
    </citation>
    <scope>NUCLEOTIDE SEQUENCE [LARGE SCALE GENOMIC DNA]</scope>
    <source>
        <strain evidence="2 3">CECT 7287</strain>
    </source>
</reference>
<keyword evidence="1" id="KW-0378">Hydrolase</keyword>
<proteinExistence type="predicted"/>
<dbReference type="InterPro" id="IPR017853">
    <property type="entry name" value="GH"/>
</dbReference>
<organism evidence="2 3">
    <name type="scientific">Cohnella phaseoli</name>
    <dbReference type="NCBI Taxonomy" id="456490"/>
    <lineage>
        <taxon>Bacteria</taxon>
        <taxon>Bacillati</taxon>
        <taxon>Bacillota</taxon>
        <taxon>Bacilli</taxon>
        <taxon>Bacillales</taxon>
        <taxon>Paenibacillaceae</taxon>
        <taxon>Cohnella</taxon>
    </lineage>
</organism>
<protein>
    <submittedName>
        <fullName evidence="2">Uncharacterized protein</fullName>
    </submittedName>
</protein>
<gene>
    <name evidence="2" type="ORF">DFP98_107227</name>
</gene>
<dbReference type="RefSeq" id="WP_116060737.1">
    <property type="nucleotide sequence ID" value="NZ_QRDZ01000007.1"/>
</dbReference>
<sequence length="484" mass="55840">MDYVKHEGIRWTIVHGEYEGVERHALDVLYNIVQPHVPYLMTLHSHATDKQSLSDYNLIVLGTVRSNAWIAELSERGHIQPNPKAEGYAIKVFASPLNPERQMIVIAGADGNGTLYGVNDFEHYYLDPNEDDLYEKKRNFTEPMPEYEASSAPAIPERGFWTWGHVIYDYRKYMDHMAKWKLNFITIWNDFAPINAKEVTDYAHSRGIKVIWSFSWSWGEVCDPNDPEELNKWTERVLDTYETQYAHLGGDGIYFQTFTETKEKHIGGKLIAEVVVDWVNHIAGKLLERHPELWLKFGIHATSIEENYPLLAKLDPRVNITWEDAGAFPYSYDANDNQSIAETMQYTANIGGLRGEQEDFGLVIKGGTFLNWFAFEHQKGVIVLGQASEALIDSLSGQKARPYKQWRHQQAYWMKNLHNLLDTLKVIVEQNPKRIAAEALVEHGLWERYMWFPAALCAESMWNPYESAEEIIRKVALAKEVHFA</sequence>
<dbReference type="InterPro" id="IPR029018">
    <property type="entry name" value="Hex-like_dom2"/>
</dbReference>
<evidence type="ECO:0000256" key="1">
    <source>
        <dbReference type="ARBA" id="ARBA00022801"/>
    </source>
</evidence>
<name>A0A3D9KCJ5_9BACL</name>
<keyword evidence="3" id="KW-1185">Reference proteome</keyword>
<dbReference type="Gene3D" id="3.30.379.10">
    <property type="entry name" value="Chitobiase/beta-hexosaminidase domain 2-like"/>
    <property type="match status" value="1"/>
</dbReference>
<dbReference type="OrthoDB" id="8727830at2"/>
<dbReference type="SUPFAM" id="SSF51445">
    <property type="entry name" value="(Trans)glycosidases"/>
    <property type="match status" value="1"/>
</dbReference>
<accession>A0A3D9KCJ5</accession>
<dbReference type="EMBL" id="QRDZ01000007">
    <property type="protein sequence ID" value="RED84118.1"/>
    <property type="molecule type" value="Genomic_DNA"/>
</dbReference>
<dbReference type="GO" id="GO:0005975">
    <property type="term" value="P:carbohydrate metabolic process"/>
    <property type="evidence" value="ECO:0007669"/>
    <property type="project" value="UniProtKB-ARBA"/>
</dbReference>
<dbReference type="AlphaFoldDB" id="A0A3D9KCJ5"/>
<dbReference type="SUPFAM" id="SSF55545">
    <property type="entry name" value="beta-N-acetylhexosaminidase-like domain"/>
    <property type="match status" value="1"/>
</dbReference>